<evidence type="ECO:0000313" key="2">
    <source>
        <dbReference type="EMBL" id="EDW81331.2"/>
    </source>
</evidence>
<dbReference type="OrthoDB" id="294696at2759"/>
<sequence>MQLEPIYYEVAQLLRMGNPEQGLIVLGRVDCDVETELAKKYHIRKYPTVAVVQHGLIRWDEFQGPRNVESIMKFLETHLNDPVKEIQSKTELDNLVVVSNTLIIGYFTNYLDQEYKVFRDAVRFFGPYGDFYVVLYDAMRNATLDGEHRIVARAKYDHIEEYKGNKTNTKELGMWIFYQCQPMVQEITFANAEILIDGSLPLMILFHHKDDHESVKLFRKTVESQSTETFMSVRFISGQSDMFSHAMYHMGKSEEDLPFIAFDTFEHMYVLPNFTDIEVPGTIEQYIEDLHSGKLHYKYHEKELLDALGGDVQETTRIPESKFKILKQSKHRYTYVKEEL</sequence>
<dbReference type="InParanoid" id="B4N880"/>
<dbReference type="PANTHER" id="PTHR46295:SF1">
    <property type="entry name" value="ENDOPLASMIC RETICULUM RESIDENT PROTEIN 44"/>
    <property type="match status" value="1"/>
</dbReference>
<dbReference type="GO" id="GO:0003756">
    <property type="term" value="F:protein disulfide isomerase activity"/>
    <property type="evidence" value="ECO:0007669"/>
    <property type="project" value="TreeGrafter"/>
</dbReference>
<name>B4N880_DROWI</name>
<dbReference type="EMBL" id="CH964232">
    <property type="protein sequence ID" value="EDW81331.2"/>
    <property type="molecule type" value="Genomic_DNA"/>
</dbReference>
<keyword evidence="3" id="KW-1185">Reference proteome</keyword>
<dbReference type="Pfam" id="PF13848">
    <property type="entry name" value="Thioredoxin_6"/>
    <property type="match status" value="1"/>
</dbReference>
<dbReference type="SUPFAM" id="SSF52833">
    <property type="entry name" value="Thioredoxin-like"/>
    <property type="match status" value="2"/>
</dbReference>
<dbReference type="Proteomes" id="UP000007798">
    <property type="component" value="Unassembled WGS sequence"/>
</dbReference>
<dbReference type="InterPro" id="IPR036249">
    <property type="entry name" value="Thioredoxin-like_sf"/>
</dbReference>
<dbReference type="GO" id="GO:0005789">
    <property type="term" value="C:endoplasmic reticulum membrane"/>
    <property type="evidence" value="ECO:0007669"/>
    <property type="project" value="TreeGrafter"/>
</dbReference>
<dbReference type="SMR" id="B4N880"/>
<protein>
    <recommendedName>
        <fullName evidence="1">Thioredoxin domain-containing protein</fullName>
    </recommendedName>
</protein>
<organism evidence="2 3">
    <name type="scientific">Drosophila willistoni</name>
    <name type="common">Fruit fly</name>
    <dbReference type="NCBI Taxonomy" id="7260"/>
    <lineage>
        <taxon>Eukaryota</taxon>
        <taxon>Metazoa</taxon>
        <taxon>Ecdysozoa</taxon>
        <taxon>Arthropoda</taxon>
        <taxon>Hexapoda</taxon>
        <taxon>Insecta</taxon>
        <taxon>Pterygota</taxon>
        <taxon>Neoptera</taxon>
        <taxon>Endopterygota</taxon>
        <taxon>Diptera</taxon>
        <taxon>Brachycera</taxon>
        <taxon>Muscomorpha</taxon>
        <taxon>Ephydroidea</taxon>
        <taxon>Drosophilidae</taxon>
        <taxon>Drosophila</taxon>
        <taxon>Sophophora</taxon>
    </lineage>
</organism>
<dbReference type="HOGENOM" id="CLU_054449_1_0_1"/>
<dbReference type="Pfam" id="PF00085">
    <property type="entry name" value="Thioredoxin"/>
    <property type="match status" value="1"/>
</dbReference>
<accession>B4N880</accession>
<dbReference type="PANTHER" id="PTHR46295">
    <property type="entry name" value="ENDOPLASMIC RETICULUM RESIDENT PROTEIN 44"/>
    <property type="match status" value="1"/>
</dbReference>
<evidence type="ECO:0000259" key="1">
    <source>
        <dbReference type="Pfam" id="PF00085"/>
    </source>
</evidence>
<feature type="domain" description="Thioredoxin" evidence="1">
    <location>
        <begin position="2"/>
        <end position="76"/>
    </location>
</feature>
<dbReference type="GO" id="GO:0006457">
    <property type="term" value="P:protein folding"/>
    <property type="evidence" value="ECO:0007669"/>
    <property type="project" value="TreeGrafter"/>
</dbReference>
<dbReference type="STRING" id="7260.B4N880"/>
<dbReference type="AlphaFoldDB" id="B4N880"/>
<proteinExistence type="predicted"/>
<dbReference type="InterPro" id="IPR013766">
    <property type="entry name" value="Thioredoxin_domain"/>
</dbReference>
<evidence type="ECO:0000313" key="3">
    <source>
        <dbReference type="Proteomes" id="UP000007798"/>
    </source>
</evidence>
<dbReference type="InterPro" id="IPR052643">
    <property type="entry name" value="ERP44"/>
</dbReference>
<gene>
    <name evidence="2" type="primary">Dwil\GK19176</name>
    <name evidence="2" type="ORF">Dwil_GK19176</name>
</gene>
<dbReference type="KEGG" id="dwi:6647670"/>
<dbReference type="Gene3D" id="3.40.30.10">
    <property type="entry name" value="Glutaredoxin"/>
    <property type="match status" value="3"/>
</dbReference>
<dbReference type="eggNOG" id="KOG0912">
    <property type="taxonomic scope" value="Eukaryota"/>
</dbReference>
<dbReference type="GO" id="GO:0005793">
    <property type="term" value="C:endoplasmic reticulum-Golgi intermediate compartment"/>
    <property type="evidence" value="ECO:0007669"/>
    <property type="project" value="TreeGrafter"/>
</dbReference>
<reference evidence="2 3" key="1">
    <citation type="journal article" date="2007" name="Nature">
        <title>Evolution of genes and genomes on the Drosophila phylogeny.</title>
        <authorList>
            <consortium name="Drosophila 12 Genomes Consortium"/>
            <person name="Clark A.G."/>
            <person name="Eisen M.B."/>
            <person name="Smith D.R."/>
            <person name="Bergman C.M."/>
            <person name="Oliver B."/>
            <person name="Markow T.A."/>
            <person name="Kaufman T.C."/>
            <person name="Kellis M."/>
            <person name="Gelbart W."/>
            <person name="Iyer V.N."/>
            <person name="Pollard D.A."/>
            <person name="Sackton T.B."/>
            <person name="Larracuente A.M."/>
            <person name="Singh N.D."/>
            <person name="Abad J.P."/>
            <person name="Abt D.N."/>
            <person name="Adryan B."/>
            <person name="Aguade M."/>
            <person name="Akashi H."/>
            <person name="Anderson W.W."/>
            <person name="Aquadro C.F."/>
            <person name="Ardell D.H."/>
            <person name="Arguello R."/>
            <person name="Artieri C.G."/>
            <person name="Barbash D.A."/>
            <person name="Barker D."/>
            <person name="Barsanti P."/>
            <person name="Batterham P."/>
            <person name="Batzoglou S."/>
            <person name="Begun D."/>
            <person name="Bhutkar A."/>
            <person name="Blanco E."/>
            <person name="Bosak S.A."/>
            <person name="Bradley R.K."/>
            <person name="Brand A.D."/>
            <person name="Brent M.R."/>
            <person name="Brooks A.N."/>
            <person name="Brown R.H."/>
            <person name="Butlin R.K."/>
            <person name="Caggese C."/>
            <person name="Calvi B.R."/>
            <person name="Bernardo de Carvalho A."/>
            <person name="Caspi A."/>
            <person name="Castrezana S."/>
            <person name="Celniker S.E."/>
            <person name="Chang J.L."/>
            <person name="Chapple C."/>
            <person name="Chatterji S."/>
            <person name="Chinwalla A."/>
            <person name="Civetta A."/>
            <person name="Clifton S.W."/>
            <person name="Comeron J.M."/>
            <person name="Costello J.C."/>
            <person name="Coyne J.A."/>
            <person name="Daub J."/>
            <person name="David R.G."/>
            <person name="Delcher A.L."/>
            <person name="Delehaunty K."/>
            <person name="Do C.B."/>
            <person name="Ebling H."/>
            <person name="Edwards K."/>
            <person name="Eickbush T."/>
            <person name="Evans J.D."/>
            <person name="Filipski A."/>
            <person name="Findeiss S."/>
            <person name="Freyhult E."/>
            <person name="Fulton L."/>
            <person name="Fulton R."/>
            <person name="Garcia A.C."/>
            <person name="Gardiner A."/>
            <person name="Garfield D.A."/>
            <person name="Garvin B.E."/>
            <person name="Gibson G."/>
            <person name="Gilbert D."/>
            <person name="Gnerre S."/>
            <person name="Godfrey J."/>
            <person name="Good R."/>
            <person name="Gotea V."/>
            <person name="Gravely B."/>
            <person name="Greenberg A.J."/>
            <person name="Griffiths-Jones S."/>
            <person name="Gross S."/>
            <person name="Guigo R."/>
            <person name="Gustafson E.A."/>
            <person name="Haerty W."/>
            <person name="Hahn M.W."/>
            <person name="Halligan D.L."/>
            <person name="Halpern A.L."/>
            <person name="Halter G.M."/>
            <person name="Han M.V."/>
            <person name="Heger A."/>
            <person name="Hillier L."/>
            <person name="Hinrichs A.S."/>
            <person name="Holmes I."/>
            <person name="Hoskins R.A."/>
            <person name="Hubisz M.J."/>
            <person name="Hultmark D."/>
            <person name="Huntley M.A."/>
            <person name="Jaffe D.B."/>
            <person name="Jagadeeshan S."/>
            <person name="Jeck W.R."/>
            <person name="Johnson J."/>
            <person name="Jones C.D."/>
            <person name="Jordan W.C."/>
            <person name="Karpen G.H."/>
            <person name="Kataoka E."/>
            <person name="Keightley P.D."/>
            <person name="Kheradpour P."/>
            <person name="Kirkness E.F."/>
            <person name="Koerich L.B."/>
            <person name="Kristiansen K."/>
            <person name="Kudrna D."/>
            <person name="Kulathinal R.J."/>
            <person name="Kumar S."/>
            <person name="Kwok R."/>
            <person name="Lander E."/>
            <person name="Langley C.H."/>
            <person name="Lapoint R."/>
            <person name="Lazzaro B.P."/>
            <person name="Lee S.J."/>
            <person name="Levesque L."/>
            <person name="Li R."/>
            <person name="Lin C.F."/>
            <person name="Lin M.F."/>
            <person name="Lindblad-Toh K."/>
            <person name="Llopart A."/>
            <person name="Long M."/>
            <person name="Low L."/>
            <person name="Lozovsky E."/>
            <person name="Lu J."/>
            <person name="Luo M."/>
            <person name="Machado C.A."/>
            <person name="Makalowski W."/>
            <person name="Marzo M."/>
            <person name="Matsuda M."/>
            <person name="Matzkin L."/>
            <person name="McAllister B."/>
            <person name="McBride C.S."/>
            <person name="McKernan B."/>
            <person name="McKernan K."/>
            <person name="Mendez-Lago M."/>
            <person name="Minx P."/>
            <person name="Mollenhauer M.U."/>
            <person name="Montooth K."/>
            <person name="Mount S.M."/>
            <person name="Mu X."/>
            <person name="Myers E."/>
            <person name="Negre B."/>
            <person name="Newfeld S."/>
            <person name="Nielsen R."/>
            <person name="Noor M.A."/>
            <person name="O'Grady P."/>
            <person name="Pachter L."/>
            <person name="Papaceit M."/>
            <person name="Parisi M.J."/>
            <person name="Parisi M."/>
            <person name="Parts L."/>
            <person name="Pedersen J.S."/>
            <person name="Pesole G."/>
            <person name="Phillippy A.M."/>
            <person name="Ponting C.P."/>
            <person name="Pop M."/>
            <person name="Porcelli D."/>
            <person name="Powell J.R."/>
            <person name="Prohaska S."/>
            <person name="Pruitt K."/>
            <person name="Puig M."/>
            <person name="Quesneville H."/>
            <person name="Ram K.R."/>
            <person name="Rand D."/>
            <person name="Rasmussen M.D."/>
            <person name="Reed L.K."/>
            <person name="Reenan R."/>
            <person name="Reily A."/>
            <person name="Remington K.A."/>
            <person name="Rieger T.T."/>
            <person name="Ritchie M.G."/>
            <person name="Robin C."/>
            <person name="Rogers Y.H."/>
            <person name="Rohde C."/>
            <person name="Rozas J."/>
            <person name="Rubenfield M.J."/>
            <person name="Ruiz A."/>
            <person name="Russo S."/>
            <person name="Salzberg S.L."/>
            <person name="Sanchez-Gracia A."/>
            <person name="Saranga D.J."/>
            <person name="Sato H."/>
            <person name="Schaeffer S.W."/>
            <person name="Schatz M.C."/>
            <person name="Schlenke T."/>
            <person name="Schwartz R."/>
            <person name="Segarra C."/>
            <person name="Singh R.S."/>
            <person name="Sirot L."/>
            <person name="Sirota M."/>
            <person name="Sisneros N.B."/>
            <person name="Smith C.D."/>
            <person name="Smith T.F."/>
            <person name="Spieth J."/>
            <person name="Stage D.E."/>
            <person name="Stark A."/>
            <person name="Stephan W."/>
            <person name="Strausberg R.L."/>
            <person name="Strempel S."/>
            <person name="Sturgill D."/>
            <person name="Sutton G."/>
            <person name="Sutton G.G."/>
            <person name="Tao W."/>
            <person name="Teichmann S."/>
            <person name="Tobari Y.N."/>
            <person name="Tomimura Y."/>
            <person name="Tsolas J.M."/>
            <person name="Valente V.L."/>
            <person name="Venter E."/>
            <person name="Venter J.C."/>
            <person name="Vicario S."/>
            <person name="Vieira F.G."/>
            <person name="Vilella A.J."/>
            <person name="Villasante A."/>
            <person name="Walenz B."/>
            <person name="Wang J."/>
            <person name="Wasserman M."/>
            <person name="Watts T."/>
            <person name="Wilson D."/>
            <person name="Wilson R.K."/>
            <person name="Wing R.A."/>
            <person name="Wolfner M.F."/>
            <person name="Wong A."/>
            <person name="Wong G.K."/>
            <person name="Wu C.I."/>
            <person name="Wu G."/>
            <person name="Yamamoto D."/>
            <person name="Yang H.P."/>
            <person name="Yang S.P."/>
            <person name="Yorke J.A."/>
            <person name="Yoshida K."/>
            <person name="Zdobnov E."/>
            <person name="Zhang P."/>
            <person name="Zhang Y."/>
            <person name="Zimin A.V."/>
            <person name="Baldwin J."/>
            <person name="Abdouelleil A."/>
            <person name="Abdulkadir J."/>
            <person name="Abebe A."/>
            <person name="Abera B."/>
            <person name="Abreu J."/>
            <person name="Acer S.C."/>
            <person name="Aftuck L."/>
            <person name="Alexander A."/>
            <person name="An P."/>
            <person name="Anderson E."/>
            <person name="Anderson S."/>
            <person name="Arachi H."/>
            <person name="Azer M."/>
            <person name="Bachantsang P."/>
            <person name="Barry A."/>
            <person name="Bayul T."/>
            <person name="Berlin A."/>
            <person name="Bessette D."/>
            <person name="Bloom T."/>
            <person name="Blye J."/>
            <person name="Boguslavskiy L."/>
            <person name="Bonnet C."/>
            <person name="Boukhgalter B."/>
            <person name="Bourzgui I."/>
            <person name="Brown A."/>
            <person name="Cahill P."/>
            <person name="Channer S."/>
            <person name="Cheshatsang Y."/>
            <person name="Chuda L."/>
            <person name="Citroen M."/>
            <person name="Collymore A."/>
            <person name="Cooke P."/>
            <person name="Costello M."/>
            <person name="D'Aco K."/>
            <person name="Daza R."/>
            <person name="De Haan G."/>
            <person name="DeGray S."/>
            <person name="DeMaso C."/>
            <person name="Dhargay N."/>
            <person name="Dooley K."/>
            <person name="Dooley E."/>
            <person name="Doricent M."/>
            <person name="Dorje P."/>
            <person name="Dorjee K."/>
            <person name="Dupes A."/>
            <person name="Elong R."/>
            <person name="Falk J."/>
            <person name="Farina A."/>
            <person name="Faro S."/>
            <person name="Ferguson D."/>
            <person name="Fisher S."/>
            <person name="Foley C.D."/>
            <person name="Franke A."/>
            <person name="Friedrich D."/>
            <person name="Gadbois L."/>
            <person name="Gearin G."/>
            <person name="Gearin C.R."/>
            <person name="Giannoukos G."/>
            <person name="Goode T."/>
            <person name="Graham J."/>
            <person name="Grandbois E."/>
            <person name="Grewal S."/>
            <person name="Gyaltsen K."/>
            <person name="Hafez N."/>
            <person name="Hagos B."/>
            <person name="Hall J."/>
            <person name="Henson C."/>
            <person name="Hollinger A."/>
            <person name="Honan T."/>
            <person name="Huard M.D."/>
            <person name="Hughes L."/>
            <person name="Hurhula B."/>
            <person name="Husby M.E."/>
            <person name="Kamat A."/>
            <person name="Kanga B."/>
            <person name="Kashin S."/>
            <person name="Khazanovich D."/>
            <person name="Kisner P."/>
            <person name="Lance K."/>
            <person name="Lara M."/>
            <person name="Lee W."/>
            <person name="Lennon N."/>
            <person name="Letendre F."/>
            <person name="LeVine R."/>
            <person name="Lipovsky A."/>
            <person name="Liu X."/>
            <person name="Liu J."/>
            <person name="Liu S."/>
            <person name="Lokyitsang T."/>
            <person name="Lokyitsang Y."/>
            <person name="Lubonja R."/>
            <person name="Lui A."/>
            <person name="MacDonald P."/>
            <person name="Magnisalis V."/>
            <person name="Maru K."/>
            <person name="Matthews C."/>
            <person name="McCusker W."/>
            <person name="McDonough S."/>
            <person name="Mehta T."/>
            <person name="Meldrim J."/>
            <person name="Meneus L."/>
            <person name="Mihai O."/>
            <person name="Mihalev A."/>
            <person name="Mihova T."/>
            <person name="Mittelman R."/>
            <person name="Mlenga V."/>
            <person name="Montmayeur A."/>
            <person name="Mulrain L."/>
            <person name="Navidi A."/>
            <person name="Naylor J."/>
            <person name="Negash T."/>
            <person name="Nguyen T."/>
            <person name="Nguyen N."/>
            <person name="Nicol R."/>
            <person name="Norbu C."/>
            <person name="Norbu N."/>
            <person name="Novod N."/>
            <person name="O'Neill B."/>
            <person name="Osman S."/>
            <person name="Markiewicz E."/>
            <person name="Oyono O.L."/>
            <person name="Patti C."/>
            <person name="Phunkhang P."/>
            <person name="Pierre F."/>
            <person name="Priest M."/>
            <person name="Raghuraman S."/>
            <person name="Rege F."/>
            <person name="Reyes R."/>
            <person name="Rise C."/>
            <person name="Rogov P."/>
            <person name="Ross K."/>
            <person name="Ryan E."/>
            <person name="Settipalli S."/>
            <person name="Shea T."/>
            <person name="Sherpa N."/>
            <person name="Shi L."/>
            <person name="Shih D."/>
            <person name="Sparrow T."/>
            <person name="Spaulding J."/>
            <person name="Stalker J."/>
            <person name="Stange-Thomann N."/>
            <person name="Stavropoulos S."/>
            <person name="Stone C."/>
            <person name="Strader C."/>
            <person name="Tesfaye S."/>
            <person name="Thomson T."/>
            <person name="Thoulutsang Y."/>
            <person name="Thoulutsang D."/>
            <person name="Topham K."/>
            <person name="Topping I."/>
            <person name="Tsamla T."/>
            <person name="Vassiliev H."/>
            <person name="Vo A."/>
            <person name="Wangchuk T."/>
            <person name="Wangdi T."/>
            <person name="Weiand M."/>
            <person name="Wilkinson J."/>
            <person name="Wilson A."/>
            <person name="Yadav S."/>
            <person name="Young G."/>
            <person name="Yu Q."/>
            <person name="Zembek L."/>
            <person name="Zhong D."/>
            <person name="Zimmer A."/>
            <person name="Zwirko Z."/>
            <person name="Jaffe D.B."/>
            <person name="Alvarez P."/>
            <person name="Brockman W."/>
            <person name="Butler J."/>
            <person name="Chin C."/>
            <person name="Gnerre S."/>
            <person name="Grabherr M."/>
            <person name="Kleber M."/>
            <person name="Mauceli E."/>
            <person name="MacCallum I."/>
        </authorList>
    </citation>
    <scope>NUCLEOTIDE SEQUENCE [LARGE SCALE GENOMIC DNA]</scope>
    <source>
        <strain evidence="3">Tucson 14030-0811.24</strain>
    </source>
</reference>